<name>A0A6C2YHB9_9BACT</name>
<evidence type="ECO:0000256" key="5">
    <source>
        <dbReference type="ARBA" id="ARBA00022989"/>
    </source>
</evidence>
<feature type="transmembrane region" description="Helical" evidence="8">
    <location>
        <begin position="59"/>
        <end position="80"/>
    </location>
</feature>
<keyword evidence="6 8" id="KW-0472">Membrane</keyword>
<evidence type="ECO:0000256" key="7">
    <source>
        <dbReference type="SAM" id="MobiDB-lite"/>
    </source>
</evidence>
<evidence type="ECO:0000256" key="2">
    <source>
        <dbReference type="ARBA" id="ARBA00022448"/>
    </source>
</evidence>
<gene>
    <name evidence="9" type="ORF">GMBLW1_30420</name>
</gene>
<dbReference type="EMBL" id="LR593887">
    <property type="protein sequence ID" value="VTR97254.1"/>
    <property type="molecule type" value="Genomic_DNA"/>
</dbReference>
<proteinExistence type="predicted"/>
<feature type="transmembrane region" description="Helical" evidence="8">
    <location>
        <begin position="134"/>
        <end position="153"/>
    </location>
</feature>
<keyword evidence="5 8" id="KW-1133">Transmembrane helix</keyword>
<evidence type="ECO:0000256" key="6">
    <source>
        <dbReference type="ARBA" id="ARBA00023136"/>
    </source>
</evidence>
<protein>
    <submittedName>
        <fullName evidence="9">Uncharacterized protein</fullName>
    </submittedName>
</protein>
<comment type="subcellular location">
    <subcellularLocation>
        <location evidence="1">Cell membrane</location>
        <topology evidence="1">Multi-pass membrane protein</topology>
    </subcellularLocation>
</comment>
<keyword evidence="10" id="KW-1185">Reference proteome</keyword>
<evidence type="ECO:0000313" key="9">
    <source>
        <dbReference type="EMBL" id="VIP00918.1"/>
    </source>
</evidence>
<dbReference type="Pfam" id="PF04632">
    <property type="entry name" value="FUSC"/>
    <property type="match status" value="1"/>
</dbReference>
<accession>A0A6C2YHB9</accession>
<keyword evidence="2" id="KW-0813">Transport</keyword>
<dbReference type="EMBL" id="LR586016">
    <property type="protein sequence ID" value="VIP00918.1"/>
    <property type="molecule type" value="Genomic_DNA"/>
</dbReference>
<dbReference type="AlphaFoldDB" id="A0A6C2YHB9"/>
<dbReference type="InterPro" id="IPR006726">
    <property type="entry name" value="PHBA_efflux_AaeB/fusaric-R"/>
</dbReference>
<evidence type="ECO:0000256" key="1">
    <source>
        <dbReference type="ARBA" id="ARBA00004651"/>
    </source>
</evidence>
<dbReference type="KEGG" id="tim:GMBLW1_30420"/>
<organism evidence="9">
    <name type="scientific">Tuwongella immobilis</name>
    <dbReference type="NCBI Taxonomy" id="692036"/>
    <lineage>
        <taxon>Bacteria</taxon>
        <taxon>Pseudomonadati</taxon>
        <taxon>Planctomycetota</taxon>
        <taxon>Planctomycetia</taxon>
        <taxon>Gemmatales</taxon>
        <taxon>Gemmataceae</taxon>
        <taxon>Tuwongella</taxon>
    </lineage>
</organism>
<keyword evidence="4 8" id="KW-0812">Transmembrane</keyword>
<feature type="region of interest" description="Disordered" evidence="7">
    <location>
        <begin position="356"/>
        <end position="383"/>
    </location>
</feature>
<sequence length="383" mass="41341">MNPTIRHALKTGLAGGLTWIICDASPLEDRTHHVWAVISAVLVMQSNLGSVLKAVGSRAVGTAFGAVFGAFVASLLGSGVGPLALGVGLTIGVCTALNLQESNRLAGSTAAVVMLTTSQELGPWGLATVRFLDVMFGMTIAILVQSLIWPALARTDLRDTLAKFLAQIRELYPLTGSVVEGICQGAPRPATPLTDVQLELMRTDLVATNMALRTLFGDLQREPGNHRDEVALWTAILHQCDELEHHVEGLIHAQESLRNDTFPRHMEHPLRDLIVLTLSLLDGLTGQLHGVPVLTDFGDDLEAARKRADDAFDRLRHTGVTLTVPLPEVLRFCTFFNHLRAVARHLIRLRQTVITQKPTPNQPNSSANSLSGTLSLASSNAQP</sequence>
<evidence type="ECO:0000256" key="3">
    <source>
        <dbReference type="ARBA" id="ARBA00022475"/>
    </source>
</evidence>
<evidence type="ECO:0000256" key="4">
    <source>
        <dbReference type="ARBA" id="ARBA00022692"/>
    </source>
</evidence>
<evidence type="ECO:0000313" key="10">
    <source>
        <dbReference type="Proteomes" id="UP000464378"/>
    </source>
</evidence>
<evidence type="ECO:0000256" key="8">
    <source>
        <dbReference type="SAM" id="Phobius"/>
    </source>
</evidence>
<dbReference type="Proteomes" id="UP000464378">
    <property type="component" value="Chromosome"/>
</dbReference>
<dbReference type="InParanoid" id="A0A6C2YHB9"/>
<dbReference type="GO" id="GO:0022857">
    <property type="term" value="F:transmembrane transporter activity"/>
    <property type="evidence" value="ECO:0007669"/>
    <property type="project" value="InterPro"/>
</dbReference>
<dbReference type="PANTHER" id="PTHR30509:SF9">
    <property type="entry name" value="MULTIDRUG RESISTANCE PROTEIN MDTO"/>
    <property type="match status" value="1"/>
</dbReference>
<reference evidence="9" key="1">
    <citation type="submission" date="2019-04" db="EMBL/GenBank/DDBJ databases">
        <authorList>
            <consortium name="Science for Life Laboratories"/>
        </authorList>
    </citation>
    <scope>NUCLEOTIDE SEQUENCE</scope>
    <source>
        <strain evidence="9">MBLW1</strain>
    </source>
</reference>
<dbReference type="RefSeq" id="WP_162656079.1">
    <property type="nucleotide sequence ID" value="NZ_LR593887.1"/>
</dbReference>
<dbReference type="GO" id="GO:0005886">
    <property type="term" value="C:plasma membrane"/>
    <property type="evidence" value="ECO:0007669"/>
    <property type="project" value="UniProtKB-SubCell"/>
</dbReference>
<dbReference type="PANTHER" id="PTHR30509">
    <property type="entry name" value="P-HYDROXYBENZOIC ACID EFFLUX PUMP SUBUNIT-RELATED"/>
    <property type="match status" value="1"/>
</dbReference>
<keyword evidence="3" id="KW-1003">Cell membrane</keyword>